<keyword evidence="3" id="KW-1185">Reference proteome</keyword>
<feature type="transmembrane region" description="Helical" evidence="1">
    <location>
        <begin position="12"/>
        <end position="37"/>
    </location>
</feature>
<keyword evidence="1" id="KW-0812">Transmembrane</keyword>
<reference evidence="3" key="1">
    <citation type="submission" date="2014-03" db="EMBL/GenBank/DDBJ databases">
        <authorList>
            <person name="Aksoy S."/>
            <person name="Warren W."/>
            <person name="Wilson R.K."/>
        </authorList>
    </citation>
    <scope>NUCLEOTIDE SEQUENCE [LARGE SCALE GENOMIC DNA]</scope>
    <source>
        <strain evidence="3">IAEA</strain>
    </source>
</reference>
<reference evidence="2" key="2">
    <citation type="submission" date="2020-05" db="UniProtKB">
        <authorList>
            <consortium name="EnsemblMetazoa"/>
        </authorList>
    </citation>
    <scope>IDENTIFICATION</scope>
    <source>
        <strain evidence="2">IAEA</strain>
    </source>
</reference>
<dbReference type="VEuPathDB" id="VectorBase:GPAI011347"/>
<protein>
    <submittedName>
        <fullName evidence="2">Uncharacterized protein</fullName>
    </submittedName>
</protein>
<keyword evidence="1" id="KW-1133">Transmembrane helix</keyword>
<dbReference type="EnsemblMetazoa" id="GPAI011347-RA">
    <property type="protein sequence ID" value="GPAI011347-PA"/>
    <property type="gene ID" value="GPAI011347"/>
</dbReference>
<name>A0A1A9ZDG3_GLOPL</name>
<keyword evidence="1" id="KW-0472">Membrane</keyword>
<accession>A0A1A9ZDG3</accession>
<evidence type="ECO:0000256" key="1">
    <source>
        <dbReference type="SAM" id="Phobius"/>
    </source>
</evidence>
<sequence length="111" mass="12615">MDFAFRYSHSSIYVLLILVNVLRAIIFCHCLHTSLAFHKDISSKYENIIIIISTGKANTLLGASRAPTAHRSVNHKSRCEKKMATTYCILFNGSTNVLQSVKWQHQRIAFC</sequence>
<evidence type="ECO:0000313" key="3">
    <source>
        <dbReference type="Proteomes" id="UP000092445"/>
    </source>
</evidence>
<dbReference type="Proteomes" id="UP000092445">
    <property type="component" value="Unassembled WGS sequence"/>
</dbReference>
<proteinExistence type="predicted"/>
<dbReference type="AlphaFoldDB" id="A0A1A9ZDG3"/>
<organism evidence="2 3">
    <name type="scientific">Glossina pallidipes</name>
    <name type="common">Tsetse fly</name>
    <dbReference type="NCBI Taxonomy" id="7398"/>
    <lineage>
        <taxon>Eukaryota</taxon>
        <taxon>Metazoa</taxon>
        <taxon>Ecdysozoa</taxon>
        <taxon>Arthropoda</taxon>
        <taxon>Hexapoda</taxon>
        <taxon>Insecta</taxon>
        <taxon>Pterygota</taxon>
        <taxon>Neoptera</taxon>
        <taxon>Endopterygota</taxon>
        <taxon>Diptera</taxon>
        <taxon>Brachycera</taxon>
        <taxon>Muscomorpha</taxon>
        <taxon>Hippoboscoidea</taxon>
        <taxon>Glossinidae</taxon>
        <taxon>Glossina</taxon>
    </lineage>
</organism>
<evidence type="ECO:0000313" key="2">
    <source>
        <dbReference type="EnsemblMetazoa" id="GPAI011347-PA"/>
    </source>
</evidence>